<dbReference type="Gene3D" id="1.25.40.10">
    <property type="entry name" value="Tetratricopeptide repeat domain"/>
    <property type="match status" value="1"/>
</dbReference>
<keyword evidence="2" id="KW-0067">ATP-binding</keyword>
<dbReference type="SMART" id="SM00044">
    <property type="entry name" value="CYCc"/>
    <property type="match status" value="1"/>
</dbReference>
<dbReference type="Gene3D" id="1.10.150.50">
    <property type="entry name" value="Transcription Factor, Ets-1"/>
    <property type="match status" value="1"/>
</dbReference>
<reference evidence="5 6" key="1">
    <citation type="submission" date="2020-05" db="EMBL/GenBank/DDBJ databases">
        <title>Aquincola sp. isolate from soil.</title>
        <authorList>
            <person name="Han J."/>
            <person name="Kim D.-U."/>
        </authorList>
    </citation>
    <scope>NUCLEOTIDE SEQUENCE [LARGE SCALE GENOMIC DNA]</scope>
    <source>
        <strain evidence="5 6">S2</strain>
    </source>
</reference>
<proteinExistence type="predicted"/>
<evidence type="ECO:0000313" key="5">
    <source>
        <dbReference type="EMBL" id="NRF66882.1"/>
    </source>
</evidence>
<dbReference type="CDD" id="cd07302">
    <property type="entry name" value="CHD"/>
    <property type="match status" value="1"/>
</dbReference>
<dbReference type="Pfam" id="PF00211">
    <property type="entry name" value="Guanylate_cyc"/>
    <property type="match status" value="1"/>
</dbReference>
<dbReference type="PANTHER" id="PTHR16305">
    <property type="entry name" value="TESTICULAR SOLUBLE ADENYLYL CYCLASE"/>
    <property type="match status" value="1"/>
</dbReference>
<dbReference type="SMART" id="SM00454">
    <property type="entry name" value="SAM"/>
    <property type="match status" value="1"/>
</dbReference>
<dbReference type="InterPro" id="IPR011990">
    <property type="entry name" value="TPR-like_helical_dom_sf"/>
</dbReference>
<dbReference type="PROSITE" id="PS50105">
    <property type="entry name" value="SAM_DOMAIN"/>
    <property type="match status" value="1"/>
</dbReference>
<dbReference type="PANTHER" id="PTHR16305:SF28">
    <property type="entry name" value="GUANYLATE CYCLASE DOMAIN-CONTAINING PROTEIN"/>
    <property type="match status" value="1"/>
</dbReference>
<dbReference type="InterPro" id="IPR041664">
    <property type="entry name" value="AAA_16"/>
</dbReference>
<dbReference type="Proteomes" id="UP000737171">
    <property type="component" value="Unassembled WGS sequence"/>
</dbReference>
<dbReference type="RefSeq" id="WP_173121977.1">
    <property type="nucleotide sequence ID" value="NZ_JABRWJ010000002.1"/>
</dbReference>
<dbReference type="Pfam" id="PF00536">
    <property type="entry name" value="SAM_1"/>
    <property type="match status" value="1"/>
</dbReference>
<dbReference type="InterPro" id="IPR013761">
    <property type="entry name" value="SAM/pointed_sf"/>
</dbReference>
<dbReference type="EMBL" id="JABRWJ010000002">
    <property type="protein sequence ID" value="NRF66882.1"/>
    <property type="molecule type" value="Genomic_DNA"/>
</dbReference>
<keyword evidence="1" id="KW-0547">Nucleotide-binding</keyword>
<dbReference type="Gene3D" id="3.30.70.1230">
    <property type="entry name" value="Nucleotide cyclase"/>
    <property type="match status" value="1"/>
</dbReference>
<dbReference type="InterPro" id="IPR027417">
    <property type="entry name" value="P-loop_NTPase"/>
</dbReference>
<accession>A0ABX2EE35</accession>
<evidence type="ECO:0000256" key="2">
    <source>
        <dbReference type="ARBA" id="ARBA00022840"/>
    </source>
</evidence>
<keyword evidence="6" id="KW-1185">Reference proteome</keyword>
<dbReference type="InterPro" id="IPR029787">
    <property type="entry name" value="Nucleotide_cyclase"/>
</dbReference>
<evidence type="ECO:0000259" key="3">
    <source>
        <dbReference type="PROSITE" id="PS50105"/>
    </source>
</evidence>
<feature type="domain" description="SAM" evidence="3">
    <location>
        <begin position="4"/>
        <end position="67"/>
    </location>
</feature>
<dbReference type="Pfam" id="PF13191">
    <property type="entry name" value="AAA_16"/>
    <property type="match status" value="1"/>
</dbReference>
<dbReference type="SUPFAM" id="SSF47769">
    <property type="entry name" value="SAM/Pointed domain"/>
    <property type="match status" value="1"/>
</dbReference>
<gene>
    <name evidence="5" type="ORF">HLB44_07795</name>
</gene>
<name>A0ABX2EE35_9BURK</name>
<dbReference type="SUPFAM" id="SSF55073">
    <property type="entry name" value="Nucleotide cyclase"/>
    <property type="match status" value="1"/>
</dbReference>
<evidence type="ECO:0000256" key="1">
    <source>
        <dbReference type="ARBA" id="ARBA00022741"/>
    </source>
</evidence>
<dbReference type="PROSITE" id="PS50125">
    <property type="entry name" value="GUANYLATE_CYCLASE_2"/>
    <property type="match status" value="1"/>
</dbReference>
<dbReference type="InterPro" id="IPR001054">
    <property type="entry name" value="A/G_cyclase"/>
</dbReference>
<organism evidence="5 6">
    <name type="scientific">Pseudaquabacterium terrae</name>
    <dbReference type="NCBI Taxonomy" id="2732868"/>
    <lineage>
        <taxon>Bacteria</taxon>
        <taxon>Pseudomonadati</taxon>
        <taxon>Pseudomonadota</taxon>
        <taxon>Betaproteobacteria</taxon>
        <taxon>Burkholderiales</taxon>
        <taxon>Sphaerotilaceae</taxon>
        <taxon>Pseudaquabacterium</taxon>
    </lineage>
</organism>
<dbReference type="SUPFAM" id="SSF52540">
    <property type="entry name" value="P-loop containing nucleoside triphosphate hydrolases"/>
    <property type="match status" value="1"/>
</dbReference>
<sequence>MNDEPPRSVRRWLEDLGLEQYAERFERHAIDFELLPALGEAELDRLGVQVLGHRIKLSRAIAALAAAPPRPGRAFAPAAPAPAGGPERRQLTVMFCDLVGSTALSQTLDPEDLRLLMQRYQQICGAAVERYDGHVGQYLGDGLMVYFGWPRAHEDGAQRALQAALEIVDTVKAIPAAQPLRVRIGIATGAVVVGETVGGDVSLPKTAIGETPNVAARVQALAEPDQIMIAATTRRLVADAFECEDRGEQMLKGIAQPVQVWRVLGEGRADGRFAAAHGARLTPLVNRDQEISLLLDRWSSALAGRGQAVLLVGDAGIGKSRITAELCAQAGDGSVLIRMQCSALHRHSAFYPVIASLQRAAGFERGDTPSTKLDKLEALLQRFGAPRERVAPPLALLLSLPLDRYTASQGSPHKQKRDIIEALVAIVSAASRKTAVLLVFEDLHWVDPTTMEVVDAIVAAIHERPVLLVMTSRNDIADRWEGHPHVARQRLLGLDRGHSLRLAVAVAVKYGLPRSVLDRIVDRTDGVPLFLEEVTRALLDSDTLRLAATQTPADSIEIPATLKDSLTARLDQLGPARRCAQYGAVLGRQFRHDAVLALSGMAEQDFNAQMAQLLGAGLVTRSGEGPGVVYTFHHALIQDAAYETLLKTERRALHARAGEVLSEHFPELADTEPEVLARHYTAGEDYARAVPLWLKAGQRAWLRSAAPEAMAHLSAGIALVARLEDAASRDSLELRLQSALGVVYFAAVSYASPQAHDAISRAAVLCERVPDVTLKVPVLYGVGAFQTMKGDIRAGHEAFERLIAEADASAQPRLRLYAHSVLTWSLHNCGRFADSLPAADETAALYAAGAMAGPRLSAADPKIISECHRASSLWALGHVDQARAASDGVLAHARALGDPYSLAYALNYAALLVPERCGERELVLERSAEGIALARELGYPFLEAFGMLWHAWAQGAGPAPAAAQRAMSEGMQRIQALGVKYHLPQLLARNARLLLRSGQTGAAQLEVAQALAQLESSGEHSVEVDVYLAEGEVLQAAGGEQQALAEAAYRLALDVAREQGARSWELRAAMALARLWADAGNRQEARALLAPTLGSFTEGHTTADLRQAAALLASLN</sequence>
<evidence type="ECO:0000313" key="6">
    <source>
        <dbReference type="Proteomes" id="UP000737171"/>
    </source>
</evidence>
<comment type="caution">
    <text evidence="5">The sequence shown here is derived from an EMBL/GenBank/DDBJ whole genome shotgun (WGS) entry which is preliminary data.</text>
</comment>
<dbReference type="CDD" id="cd09487">
    <property type="entry name" value="SAM_superfamily"/>
    <property type="match status" value="1"/>
</dbReference>
<dbReference type="InterPro" id="IPR001660">
    <property type="entry name" value="SAM"/>
</dbReference>
<feature type="domain" description="Guanylate cyclase" evidence="4">
    <location>
        <begin position="92"/>
        <end position="219"/>
    </location>
</feature>
<evidence type="ECO:0000259" key="4">
    <source>
        <dbReference type="PROSITE" id="PS50125"/>
    </source>
</evidence>
<dbReference type="Gene3D" id="3.40.50.300">
    <property type="entry name" value="P-loop containing nucleotide triphosphate hydrolases"/>
    <property type="match status" value="1"/>
</dbReference>
<protein>
    <submittedName>
        <fullName evidence="5">AAA family ATPase</fullName>
    </submittedName>
</protein>